<reference evidence="2 3" key="1">
    <citation type="submission" date="2024-01" db="EMBL/GenBank/DDBJ databases">
        <title>Novel species of the genus Luteimonas isolated from rivers.</title>
        <authorList>
            <person name="Lu H."/>
        </authorList>
    </citation>
    <scope>NUCLEOTIDE SEQUENCE [LARGE SCALE GENOMIC DNA]</scope>
    <source>
        <strain evidence="2 3">SMYT11W</strain>
    </source>
</reference>
<feature type="signal peptide" evidence="1">
    <location>
        <begin position="1"/>
        <end position="35"/>
    </location>
</feature>
<keyword evidence="3" id="KW-1185">Reference proteome</keyword>
<keyword evidence="1" id="KW-0732">Signal</keyword>
<dbReference type="Proteomes" id="UP001358324">
    <property type="component" value="Unassembled WGS sequence"/>
</dbReference>
<protein>
    <submittedName>
        <fullName evidence="2">Uncharacterized protein</fullName>
    </submittedName>
</protein>
<accession>A0ABU7WDW2</accession>
<name>A0ABU7WDW2_9GAMM</name>
<sequence length="190" mass="20613">MLKRSAASRISRSHFAGVLLLLLACLPATRAVACADPPKAVFREIVATAPTVFVFQLTSAFEVERSLGGAARTHHAVGHIKVLDALKGNADAFKMITYSFRDCGSTRMSVGQIYLAATSQEGPLLALWGTEQAILDLSLDFYHEATRRSPAVDIVRRIVDGGAVPVDFPREALLRPLDVYPDPVPPETRD</sequence>
<proteinExistence type="predicted"/>
<dbReference type="PROSITE" id="PS51257">
    <property type="entry name" value="PROKAR_LIPOPROTEIN"/>
    <property type="match status" value="1"/>
</dbReference>
<organism evidence="2 3">
    <name type="scientific">Luteimonas flava</name>
    <dbReference type="NCBI Taxonomy" id="3115822"/>
    <lineage>
        <taxon>Bacteria</taxon>
        <taxon>Pseudomonadati</taxon>
        <taxon>Pseudomonadota</taxon>
        <taxon>Gammaproteobacteria</taxon>
        <taxon>Lysobacterales</taxon>
        <taxon>Lysobacteraceae</taxon>
        <taxon>Luteimonas</taxon>
    </lineage>
</organism>
<dbReference type="RefSeq" id="WP_332077926.1">
    <property type="nucleotide sequence ID" value="NZ_JAZHBM010000002.1"/>
</dbReference>
<evidence type="ECO:0000313" key="3">
    <source>
        <dbReference type="Proteomes" id="UP001358324"/>
    </source>
</evidence>
<evidence type="ECO:0000313" key="2">
    <source>
        <dbReference type="EMBL" id="MEF3082169.1"/>
    </source>
</evidence>
<feature type="chain" id="PRO_5046866935" evidence="1">
    <location>
        <begin position="36"/>
        <end position="190"/>
    </location>
</feature>
<comment type="caution">
    <text evidence="2">The sequence shown here is derived from an EMBL/GenBank/DDBJ whole genome shotgun (WGS) entry which is preliminary data.</text>
</comment>
<dbReference type="EMBL" id="JAZHBM010000002">
    <property type="protein sequence ID" value="MEF3082169.1"/>
    <property type="molecule type" value="Genomic_DNA"/>
</dbReference>
<evidence type="ECO:0000256" key="1">
    <source>
        <dbReference type="SAM" id="SignalP"/>
    </source>
</evidence>
<gene>
    <name evidence="2" type="ORF">V3391_08070</name>
</gene>